<dbReference type="PROSITE" id="PS51257">
    <property type="entry name" value="PROKAR_LIPOPROTEIN"/>
    <property type="match status" value="1"/>
</dbReference>
<dbReference type="PANTHER" id="PTHR34216:SF3">
    <property type="entry name" value="POLY-BETA-1,6-N-ACETYL-D-GLUCOSAMINE N-DEACETYLASE"/>
    <property type="match status" value="1"/>
</dbReference>
<evidence type="ECO:0000313" key="7">
    <source>
        <dbReference type="Proteomes" id="UP001596022"/>
    </source>
</evidence>
<feature type="signal peptide" evidence="4">
    <location>
        <begin position="1"/>
        <end position="27"/>
    </location>
</feature>
<gene>
    <name evidence="6" type="ORF">ACFO4N_14945</name>
</gene>
<feature type="compositionally biased region" description="Basic and acidic residues" evidence="3">
    <location>
        <begin position="43"/>
        <end position="59"/>
    </location>
</feature>
<evidence type="ECO:0000256" key="3">
    <source>
        <dbReference type="SAM" id="MobiDB-lite"/>
    </source>
</evidence>
<proteinExistence type="predicted"/>
<dbReference type="InterPro" id="IPR011330">
    <property type="entry name" value="Glyco_hydro/deAcase_b/a-brl"/>
</dbReference>
<comment type="subcellular location">
    <subcellularLocation>
        <location evidence="1">Secreted</location>
    </subcellularLocation>
</comment>
<dbReference type="PANTHER" id="PTHR34216">
    <property type="match status" value="1"/>
</dbReference>
<dbReference type="Proteomes" id="UP001596022">
    <property type="component" value="Unassembled WGS sequence"/>
</dbReference>
<organism evidence="6 7">
    <name type="scientific">Camelliibacillus cellulosilyticus</name>
    <dbReference type="NCBI Taxonomy" id="2174486"/>
    <lineage>
        <taxon>Bacteria</taxon>
        <taxon>Bacillati</taxon>
        <taxon>Bacillota</taxon>
        <taxon>Bacilli</taxon>
        <taxon>Bacillales</taxon>
        <taxon>Sporolactobacillaceae</taxon>
        <taxon>Camelliibacillus</taxon>
    </lineage>
</organism>
<keyword evidence="2 4" id="KW-0732">Signal</keyword>
<comment type="caution">
    <text evidence="6">The sequence shown here is derived from an EMBL/GenBank/DDBJ whole genome shotgun (WGS) entry which is preliminary data.</text>
</comment>
<dbReference type="SUPFAM" id="SSF88713">
    <property type="entry name" value="Glycoside hydrolase/deacetylase"/>
    <property type="match status" value="1"/>
</dbReference>
<dbReference type="Gene3D" id="3.20.20.370">
    <property type="entry name" value="Glycoside hydrolase/deacetylase"/>
    <property type="match status" value="1"/>
</dbReference>
<dbReference type="InterPro" id="IPR051398">
    <property type="entry name" value="Polysacch_Deacetylase"/>
</dbReference>
<reference evidence="7" key="1">
    <citation type="journal article" date="2019" name="Int. J. Syst. Evol. Microbiol.">
        <title>The Global Catalogue of Microorganisms (GCM) 10K type strain sequencing project: providing services to taxonomists for standard genome sequencing and annotation.</title>
        <authorList>
            <consortium name="The Broad Institute Genomics Platform"/>
            <consortium name="The Broad Institute Genome Sequencing Center for Infectious Disease"/>
            <person name="Wu L."/>
            <person name="Ma J."/>
        </authorList>
    </citation>
    <scope>NUCLEOTIDE SEQUENCE [LARGE SCALE GENOMIC DNA]</scope>
    <source>
        <strain evidence="7">CGMCC 1.16306</strain>
    </source>
</reference>
<dbReference type="Pfam" id="PF01522">
    <property type="entry name" value="Polysacc_deac_1"/>
    <property type="match status" value="1"/>
</dbReference>
<dbReference type="GO" id="GO:0016787">
    <property type="term" value="F:hydrolase activity"/>
    <property type="evidence" value="ECO:0007669"/>
    <property type="project" value="UniProtKB-KW"/>
</dbReference>
<feature type="region of interest" description="Disordered" evidence="3">
    <location>
        <begin position="28"/>
        <end position="71"/>
    </location>
</feature>
<sequence>MKKRGYLLLTMLLGTLVLSGCLFDASAQEKGEKHAPKTKTHALKSENVKADPSVKRPKDNQVAQNKDTEASKHSVNTAGWITVKQKPAKLPILMYHSISSGNSLRVPAQEFRAEMKWLKDHGYYTLTPEEAYAVLTTDKKPKEKCVWITFDDGYGDNYKEAYPVLKDYGMKATIFMIGNLIGKHGHLTESQMQEMARHGISIQSHTISHLELNNMTAQRQRDEMTKSKALFDRMFHQNTITLSYPVGRYNEATIGLADTSGYKMAVTTHPGPASRDQGLLTLHRVRISPGMSAQSFGRLVNLDNGE</sequence>
<evidence type="ECO:0000313" key="6">
    <source>
        <dbReference type="EMBL" id="MFC4620008.1"/>
    </source>
</evidence>
<accession>A0ABV9GPU3</accession>
<dbReference type="RefSeq" id="WP_376847095.1">
    <property type="nucleotide sequence ID" value="NZ_JBHSFW010000014.1"/>
</dbReference>
<evidence type="ECO:0000256" key="4">
    <source>
        <dbReference type="SAM" id="SignalP"/>
    </source>
</evidence>
<dbReference type="EC" id="3.-.-.-" evidence="6"/>
<protein>
    <submittedName>
        <fullName evidence="6">Polysaccharide deacetylase family protein</fullName>
        <ecNumber evidence="6">3.-.-.-</ecNumber>
    </submittedName>
</protein>
<name>A0ABV9GPU3_9BACL</name>
<dbReference type="PROSITE" id="PS51677">
    <property type="entry name" value="NODB"/>
    <property type="match status" value="1"/>
</dbReference>
<keyword evidence="7" id="KW-1185">Reference proteome</keyword>
<keyword evidence="6" id="KW-0378">Hydrolase</keyword>
<evidence type="ECO:0000259" key="5">
    <source>
        <dbReference type="PROSITE" id="PS51677"/>
    </source>
</evidence>
<feature type="chain" id="PRO_5047500307" evidence="4">
    <location>
        <begin position="28"/>
        <end position="306"/>
    </location>
</feature>
<dbReference type="CDD" id="cd10918">
    <property type="entry name" value="CE4_NodB_like_5s_6s"/>
    <property type="match status" value="1"/>
</dbReference>
<dbReference type="InterPro" id="IPR002509">
    <property type="entry name" value="NODB_dom"/>
</dbReference>
<evidence type="ECO:0000256" key="1">
    <source>
        <dbReference type="ARBA" id="ARBA00004613"/>
    </source>
</evidence>
<evidence type="ECO:0000256" key="2">
    <source>
        <dbReference type="ARBA" id="ARBA00022729"/>
    </source>
</evidence>
<dbReference type="EMBL" id="JBHSFW010000014">
    <property type="protein sequence ID" value="MFC4620008.1"/>
    <property type="molecule type" value="Genomic_DNA"/>
</dbReference>
<feature type="domain" description="NodB homology" evidence="5">
    <location>
        <begin position="144"/>
        <end position="306"/>
    </location>
</feature>